<sequence length="395" mass="43985">MDTNVVQFFKLVFLLFFPCMWTPHDAQWVHVSSTGISSAGDSINPGDTLNSSTYIVSEKGTFALGFFHRIDSTTTTTETYLAISEMAEADQILPFNLFVWFGSRDRPIVNNSVMLTLDNNGTLKIVQKGGDPIVLYSPPQPTKNTVATLLDSGNFILKEVQSNGSIKRVLWQSFDYPADTLLPGMKLGVRHKTGQTWSLTSWLTDEIPVPGPLALEWDPKGYQLIIKQYGVIYWTSGVLRGKTFKNISPEVTSMYDFIIVSNEDEDSFTYVNSNQSQRSEWLLTTMGQLKDLKGQDIARADYCYGYNTNGGCQRLKQPVCRHHGDIFDLRTGFLVAGDFSANYDSSLGISDCRAICWNNCGCVAFTSWFPNDTGCRFWTDGPQALGVATSSSRPS</sequence>
<keyword evidence="2" id="KW-1015">Disulfide bond</keyword>
<dbReference type="PANTHER" id="PTHR32444">
    <property type="entry name" value="BULB-TYPE LECTIN DOMAIN-CONTAINING PROTEIN"/>
    <property type="match status" value="1"/>
</dbReference>
<dbReference type="SUPFAM" id="SSF51110">
    <property type="entry name" value="alpha-D-mannose-specific plant lectins"/>
    <property type="match status" value="1"/>
</dbReference>
<dbReference type="InterPro" id="IPR036426">
    <property type="entry name" value="Bulb-type_lectin_dom_sf"/>
</dbReference>
<dbReference type="PROSITE" id="PS50948">
    <property type="entry name" value="PAN"/>
    <property type="match status" value="1"/>
</dbReference>
<feature type="domain" description="Bulb-type lectin" evidence="5">
    <location>
        <begin position="40"/>
        <end position="170"/>
    </location>
</feature>
<feature type="signal peptide" evidence="4">
    <location>
        <begin position="1"/>
        <end position="26"/>
    </location>
</feature>
<dbReference type="Gene3D" id="2.90.10.10">
    <property type="entry name" value="Bulb-type lectin domain"/>
    <property type="match status" value="1"/>
</dbReference>
<dbReference type="SMART" id="SM00108">
    <property type="entry name" value="B_lectin"/>
    <property type="match status" value="1"/>
</dbReference>
<dbReference type="PANTHER" id="PTHR32444:SF128">
    <property type="entry name" value="CURCULIN-LIKE (MANNOSE-BINDING) LECTIN FAMILY PROTEIN"/>
    <property type="match status" value="1"/>
</dbReference>
<dbReference type="Pfam" id="PF08276">
    <property type="entry name" value="PAN_2"/>
    <property type="match status" value="1"/>
</dbReference>
<dbReference type="InterPro" id="IPR001480">
    <property type="entry name" value="Bulb-type_lectin_dom"/>
</dbReference>
<evidence type="ECO:0000313" key="8">
    <source>
        <dbReference type="Proteomes" id="UP000237347"/>
    </source>
</evidence>
<comment type="caution">
    <text evidence="7">The sequence shown here is derived from an EMBL/GenBank/DDBJ whole genome shotgun (WGS) entry which is preliminary data.</text>
</comment>
<dbReference type="AlphaFoldDB" id="A0AAW0KQH8"/>
<evidence type="ECO:0000313" key="7">
    <source>
        <dbReference type="EMBL" id="KAK7840641.1"/>
    </source>
</evidence>
<protein>
    <submittedName>
        <fullName evidence="7">G-type lectin s-receptor-like serine/threonine-protein kinase</fullName>
    </submittedName>
</protein>
<feature type="domain" description="Apple" evidence="6">
    <location>
        <begin position="320"/>
        <end position="395"/>
    </location>
</feature>
<organism evidence="7 8">
    <name type="scientific">Quercus suber</name>
    <name type="common">Cork oak</name>
    <dbReference type="NCBI Taxonomy" id="58331"/>
    <lineage>
        <taxon>Eukaryota</taxon>
        <taxon>Viridiplantae</taxon>
        <taxon>Streptophyta</taxon>
        <taxon>Embryophyta</taxon>
        <taxon>Tracheophyta</taxon>
        <taxon>Spermatophyta</taxon>
        <taxon>Magnoliopsida</taxon>
        <taxon>eudicotyledons</taxon>
        <taxon>Gunneridae</taxon>
        <taxon>Pentapetalae</taxon>
        <taxon>rosids</taxon>
        <taxon>fabids</taxon>
        <taxon>Fagales</taxon>
        <taxon>Fagaceae</taxon>
        <taxon>Quercus</taxon>
    </lineage>
</organism>
<evidence type="ECO:0000256" key="2">
    <source>
        <dbReference type="ARBA" id="ARBA00023157"/>
    </source>
</evidence>
<proteinExistence type="predicted"/>
<dbReference type="Proteomes" id="UP000237347">
    <property type="component" value="Unassembled WGS sequence"/>
</dbReference>
<dbReference type="Pfam" id="PF01453">
    <property type="entry name" value="B_lectin"/>
    <property type="match status" value="1"/>
</dbReference>
<feature type="chain" id="PRO_5043564480" evidence="4">
    <location>
        <begin position="27"/>
        <end position="395"/>
    </location>
</feature>
<evidence type="ECO:0000256" key="4">
    <source>
        <dbReference type="SAM" id="SignalP"/>
    </source>
</evidence>
<name>A0AAW0KQH8_QUESU</name>
<evidence type="ECO:0000256" key="3">
    <source>
        <dbReference type="ARBA" id="ARBA00023180"/>
    </source>
</evidence>
<evidence type="ECO:0000259" key="5">
    <source>
        <dbReference type="PROSITE" id="PS50927"/>
    </source>
</evidence>
<dbReference type="GO" id="GO:0016301">
    <property type="term" value="F:kinase activity"/>
    <property type="evidence" value="ECO:0007669"/>
    <property type="project" value="UniProtKB-KW"/>
</dbReference>
<keyword evidence="3" id="KW-0325">Glycoprotein</keyword>
<keyword evidence="8" id="KW-1185">Reference proteome</keyword>
<dbReference type="PROSITE" id="PS50927">
    <property type="entry name" value="BULB_LECTIN"/>
    <property type="match status" value="1"/>
</dbReference>
<evidence type="ECO:0000256" key="1">
    <source>
        <dbReference type="ARBA" id="ARBA00022729"/>
    </source>
</evidence>
<keyword evidence="1 4" id="KW-0732">Signal</keyword>
<gene>
    <name evidence="7" type="ORF">CFP56_016404</name>
</gene>
<reference evidence="7 8" key="1">
    <citation type="journal article" date="2018" name="Sci. Data">
        <title>The draft genome sequence of cork oak.</title>
        <authorList>
            <person name="Ramos A.M."/>
            <person name="Usie A."/>
            <person name="Barbosa P."/>
            <person name="Barros P.M."/>
            <person name="Capote T."/>
            <person name="Chaves I."/>
            <person name="Simoes F."/>
            <person name="Abreu I."/>
            <person name="Carrasquinho I."/>
            <person name="Faro C."/>
            <person name="Guimaraes J.B."/>
            <person name="Mendonca D."/>
            <person name="Nobrega F."/>
            <person name="Rodrigues L."/>
            <person name="Saibo N.J.M."/>
            <person name="Varela M.C."/>
            <person name="Egas C."/>
            <person name="Matos J."/>
            <person name="Miguel C.M."/>
            <person name="Oliveira M.M."/>
            <person name="Ricardo C.P."/>
            <person name="Goncalves S."/>
        </authorList>
    </citation>
    <scope>NUCLEOTIDE SEQUENCE [LARGE SCALE GENOMIC DNA]</scope>
    <source>
        <strain evidence="8">cv. HL8</strain>
    </source>
</reference>
<accession>A0AAW0KQH8</accession>
<evidence type="ECO:0000259" key="6">
    <source>
        <dbReference type="PROSITE" id="PS50948"/>
    </source>
</evidence>
<dbReference type="InterPro" id="IPR003609">
    <property type="entry name" value="Pan_app"/>
</dbReference>
<dbReference type="EMBL" id="PKMF04000257">
    <property type="protein sequence ID" value="KAK7840641.1"/>
    <property type="molecule type" value="Genomic_DNA"/>
</dbReference>